<proteinExistence type="predicted"/>
<evidence type="ECO:0000313" key="3">
    <source>
        <dbReference type="EMBL" id="SVB57444.1"/>
    </source>
</evidence>
<evidence type="ECO:0000256" key="1">
    <source>
        <dbReference type="ARBA" id="ARBA00022898"/>
    </source>
</evidence>
<dbReference type="EMBL" id="UINC01047770">
    <property type="protein sequence ID" value="SVB57444.1"/>
    <property type="molecule type" value="Genomic_DNA"/>
</dbReference>
<name>A0A382F542_9ZZZZ</name>
<dbReference type="SUPFAM" id="SSF51419">
    <property type="entry name" value="PLP-binding barrel"/>
    <property type="match status" value="1"/>
</dbReference>
<dbReference type="CDD" id="cd00635">
    <property type="entry name" value="PLPDE_III_YBL036c_like"/>
    <property type="match status" value="1"/>
</dbReference>
<organism evidence="3">
    <name type="scientific">marine metagenome</name>
    <dbReference type="NCBI Taxonomy" id="408172"/>
    <lineage>
        <taxon>unclassified sequences</taxon>
        <taxon>metagenomes</taxon>
        <taxon>ecological metagenomes</taxon>
    </lineage>
</organism>
<dbReference type="NCBIfam" id="TIGR00044">
    <property type="entry name" value="YggS family pyridoxal phosphate-dependent enzyme"/>
    <property type="match status" value="1"/>
</dbReference>
<accession>A0A382F542</accession>
<feature type="domain" description="Alanine racemase N-terminal" evidence="2">
    <location>
        <begin position="3"/>
        <end position="186"/>
    </location>
</feature>
<dbReference type="InterPro" id="IPR001608">
    <property type="entry name" value="Ala_racemase_N"/>
</dbReference>
<protein>
    <recommendedName>
        <fullName evidence="2">Alanine racemase N-terminal domain-containing protein</fullName>
    </recommendedName>
</protein>
<dbReference type="PANTHER" id="PTHR10146:SF14">
    <property type="entry name" value="PYRIDOXAL PHOSPHATE HOMEOSTASIS PROTEIN"/>
    <property type="match status" value="1"/>
</dbReference>
<dbReference type="PIRSF" id="PIRSF004848">
    <property type="entry name" value="YBL036c_PLPDEIII"/>
    <property type="match status" value="1"/>
</dbReference>
<dbReference type="PANTHER" id="PTHR10146">
    <property type="entry name" value="PROLINE SYNTHETASE CO-TRANSCRIBED BACTERIAL HOMOLOG PROTEIN"/>
    <property type="match status" value="1"/>
</dbReference>
<dbReference type="InterPro" id="IPR011078">
    <property type="entry name" value="PyrdxlP_homeostasis"/>
</dbReference>
<evidence type="ECO:0000259" key="2">
    <source>
        <dbReference type="Pfam" id="PF01168"/>
    </source>
</evidence>
<sequence length="187" mass="20120">VEAAIRAGLRHVGENKVQEAEAKKAGVDAAARWHFVGHLQTNKAGKAVTLFDLVQSVDSARLATALDRRAAGACRCLDILIQVNTSGVAQQHGISSEELMPLAEEIAALSHLRLRGLMTIAEDCEKASQVRSCFSRLRQLGERLAATRIEGVEVRYLSMGMSADFELAIAEGANLVRLGTAIFGPRD</sequence>
<dbReference type="Gene3D" id="3.20.20.10">
    <property type="entry name" value="Alanine racemase"/>
    <property type="match status" value="1"/>
</dbReference>
<feature type="non-terminal residue" evidence="3">
    <location>
        <position position="1"/>
    </location>
</feature>
<reference evidence="3" key="1">
    <citation type="submission" date="2018-05" db="EMBL/GenBank/DDBJ databases">
        <authorList>
            <person name="Lanie J.A."/>
            <person name="Ng W.-L."/>
            <person name="Kazmierczak K.M."/>
            <person name="Andrzejewski T.M."/>
            <person name="Davidsen T.M."/>
            <person name="Wayne K.J."/>
            <person name="Tettelin H."/>
            <person name="Glass J.I."/>
            <person name="Rusch D."/>
            <person name="Podicherti R."/>
            <person name="Tsui H.-C.T."/>
            <person name="Winkler M.E."/>
        </authorList>
    </citation>
    <scope>NUCLEOTIDE SEQUENCE</scope>
</reference>
<dbReference type="InterPro" id="IPR029066">
    <property type="entry name" value="PLP-binding_barrel"/>
</dbReference>
<dbReference type="AlphaFoldDB" id="A0A382F542"/>
<keyword evidence="1" id="KW-0663">Pyridoxal phosphate</keyword>
<gene>
    <name evidence="3" type="ORF">METZ01_LOCUS210298</name>
</gene>
<dbReference type="Pfam" id="PF01168">
    <property type="entry name" value="Ala_racemase_N"/>
    <property type="match status" value="1"/>
</dbReference>
<dbReference type="GO" id="GO:0030170">
    <property type="term" value="F:pyridoxal phosphate binding"/>
    <property type="evidence" value="ECO:0007669"/>
    <property type="project" value="InterPro"/>
</dbReference>